<accession>A0ABQ5VB76</accession>
<organism evidence="2 3">
    <name type="scientific">Algimonas ampicilliniresistens</name>
    <dbReference type="NCBI Taxonomy" id="1298735"/>
    <lineage>
        <taxon>Bacteria</taxon>
        <taxon>Pseudomonadati</taxon>
        <taxon>Pseudomonadota</taxon>
        <taxon>Alphaproteobacteria</taxon>
        <taxon>Maricaulales</taxon>
        <taxon>Robiginitomaculaceae</taxon>
        <taxon>Algimonas</taxon>
    </lineage>
</organism>
<feature type="region of interest" description="Disordered" evidence="1">
    <location>
        <begin position="16"/>
        <end position="64"/>
    </location>
</feature>
<evidence type="ECO:0000256" key="1">
    <source>
        <dbReference type="SAM" id="MobiDB-lite"/>
    </source>
</evidence>
<reference evidence="2" key="2">
    <citation type="submission" date="2023-01" db="EMBL/GenBank/DDBJ databases">
        <title>Draft genome sequence of Algimonas ampicilliniresistens strain NBRC 108219.</title>
        <authorList>
            <person name="Sun Q."/>
            <person name="Mori K."/>
        </authorList>
    </citation>
    <scope>NUCLEOTIDE SEQUENCE</scope>
    <source>
        <strain evidence="2">NBRC 108219</strain>
    </source>
</reference>
<sequence>MLIVLLLAFAAPLSGCGIKGGLDTPPPLWGEEVSTDTPADAQARDEDEDENEGVGYGVDVADQP</sequence>
<evidence type="ECO:0000313" key="3">
    <source>
        <dbReference type="Proteomes" id="UP001161391"/>
    </source>
</evidence>
<name>A0ABQ5VB76_9PROT</name>
<keyword evidence="3" id="KW-1185">Reference proteome</keyword>
<gene>
    <name evidence="2" type="ORF">GCM10007853_21690</name>
</gene>
<comment type="caution">
    <text evidence="2">The sequence shown here is derived from an EMBL/GenBank/DDBJ whole genome shotgun (WGS) entry which is preliminary data.</text>
</comment>
<evidence type="ECO:0000313" key="2">
    <source>
        <dbReference type="EMBL" id="GLQ24295.1"/>
    </source>
</evidence>
<proteinExistence type="predicted"/>
<dbReference type="EMBL" id="BSNK01000002">
    <property type="protein sequence ID" value="GLQ24295.1"/>
    <property type="molecule type" value="Genomic_DNA"/>
</dbReference>
<dbReference type="Proteomes" id="UP001161391">
    <property type="component" value="Unassembled WGS sequence"/>
</dbReference>
<reference evidence="2" key="1">
    <citation type="journal article" date="2014" name="Int. J. Syst. Evol. Microbiol.">
        <title>Complete genome of a new Firmicutes species belonging to the dominant human colonic microbiota ('Ruminococcus bicirculans') reveals two chromosomes and a selective capacity to utilize plant glucans.</title>
        <authorList>
            <consortium name="NISC Comparative Sequencing Program"/>
            <person name="Wegmann U."/>
            <person name="Louis P."/>
            <person name="Goesmann A."/>
            <person name="Henrissat B."/>
            <person name="Duncan S.H."/>
            <person name="Flint H.J."/>
        </authorList>
    </citation>
    <scope>NUCLEOTIDE SEQUENCE</scope>
    <source>
        <strain evidence="2">NBRC 108219</strain>
    </source>
</reference>
<evidence type="ECO:0008006" key="4">
    <source>
        <dbReference type="Google" id="ProtNLM"/>
    </source>
</evidence>
<protein>
    <recommendedName>
        <fullName evidence="4">Argininosuccinate lyase</fullName>
    </recommendedName>
</protein>